<evidence type="ECO:0008006" key="3">
    <source>
        <dbReference type="Google" id="ProtNLM"/>
    </source>
</evidence>
<dbReference type="Proteomes" id="UP000605784">
    <property type="component" value="Unassembled WGS sequence"/>
</dbReference>
<accession>A0A830GIJ1</accession>
<keyword evidence="2" id="KW-1185">Reference proteome</keyword>
<name>A0A830GIJ1_9EURY</name>
<dbReference type="SUPFAM" id="SSF55961">
    <property type="entry name" value="Bet v1-like"/>
    <property type="match status" value="1"/>
</dbReference>
<reference evidence="1" key="2">
    <citation type="submission" date="2020-09" db="EMBL/GenBank/DDBJ databases">
        <authorList>
            <person name="Sun Q."/>
            <person name="Ohkuma M."/>
        </authorList>
    </citation>
    <scope>NUCLEOTIDE SEQUENCE</scope>
    <source>
        <strain evidence="1">JCM 17820</strain>
    </source>
</reference>
<dbReference type="AlphaFoldDB" id="A0A830GIJ1"/>
<dbReference type="InterPro" id="IPR019587">
    <property type="entry name" value="Polyketide_cyclase/dehydratase"/>
</dbReference>
<comment type="caution">
    <text evidence="1">The sequence shown here is derived from an EMBL/GenBank/DDBJ whole genome shotgun (WGS) entry which is preliminary data.</text>
</comment>
<gene>
    <name evidence="1" type="ORF">GCM10009030_12750</name>
</gene>
<dbReference type="Pfam" id="PF10604">
    <property type="entry name" value="Polyketide_cyc2"/>
    <property type="match status" value="1"/>
</dbReference>
<evidence type="ECO:0000313" key="2">
    <source>
        <dbReference type="Proteomes" id="UP000605784"/>
    </source>
</evidence>
<sequence>MRVFFGESRVHTAQSVCIVSANVYGNMRTIETTIDVDATPADVWATLTDFESYPEWNPFVTAIEGTPTAGDRLDIRIEPPEGRGRGFKPRVTAADPGERLAWLGRLGVPGLFDGRHEFRLEELDDGRTRLHHSESFSGLLVGLLLDEANIRAGFEAMNEALRARVEGTAQTTATETRDGGVAA</sequence>
<dbReference type="PANTHER" id="PTHR36166">
    <property type="entry name" value="CHROMOSOME 9, WHOLE GENOME SHOTGUN SEQUENCE"/>
    <property type="match status" value="1"/>
</dbReference>
<dbReference type="InterPro" id="IPR023393">
    <property type="entry name" value="START-like_dom_sf"/>
</dbReference>
<reference evidence="1" key="1">
    <citation type="journal article" date="2014" name="Int. J. Syst. Evol. Microbiol.">
        <title>Complete genome sequence of Corynebacterium casei LMG S-19264T (=DSM 44701T), isolated from a smear-ripened cheese.</title>
        <authorList>
            <consortium name="US DOE Joint Genome Institute (JGI-PGF)"/>
            <person name="Walter F."/>
            <person name="Albersmeier A."/>
            <person name="Kalinowski J."/>
            <person name="Ruckert C."/>
        </authorList>
    </citation>
    <scope>NUCLEOTIDE SEQUENCE</scope>
    <source>
        <strain evidence="1">JCM 17820</strain>
    </source>
</reference>
<organism evidence="1 2">
    <name type="scientific">Haloarcula pellucida</name>
    <dbReference type="NCBI Taxonomy" id="1427151"/>
    <lineage>
        <taxon>Archaea</taxon>
        <taxon>Methanobacteriati</taxon>
        <taxon>Methanobacteriota</taxon>
        <taxon>Stenosarchaea group</taxon>
        <taxon>Halobacteria</taxon>
        <taxon>Halobacteriales</taxon>
        <taxon>Haloarculaceae</taxon>
        <taxon>Haloarcula</taxon>
    </lineage>
</organism>
<protein>
    <recommendedName>
        <fullName evidence="3">Polyketide cyclase / dehydrase and lipid transport</fullName>
    </recommendedName>
</protein>
<proteinExistence type="predicted"/>
<dbReference type="EMBL" id="BMOU01000001">
    <property type="protein sequence ID" value="GGN90571.1"/>
    <property type="molecule type" value="Genomic_DNA"/>
</dbReference>
<dbReference type="CDD" id="cd07822">
    <property type="entry name" value="SRPBCC_4"/>
    <property type="match status" value="1"/>
</dbReference>
<dbReference type="PANTHER" id="PTHR36166:SF1">
    <property type="entry name" value="SRPBCC DOMAIN-CONTAINING PROTEIN"/>
    <property type="match status" value="1"/>
</dbReference>
<evidence type="ECO:0000313" key="1">
    <source>
        <dbReference type="EMBL" id="GGN90571.1"/>
    </source>
</evidence>
<dbReference type="Gene3D" id="3.30.530.20">
    <property type="match status" value="1"/>
</dbReference>